<dbReference type="Proteomes" id="UP000622166">
    <property type="component" value="Unassembled WGS sequence"/>
</dbReference>
<reference evidence="1" key="2">
    <citation type="submission" date="2020-09" db="EMBL/GenBank/DDBJ databases">
        <authorList>
            <person name="Sun Q."/>
            <person name="Ohkuma M."/>
        </authorList>
    </citation>
    <scope>NUCLEOTIDE SEQUENCE</scope>
    <source>
        <strain evidence="1">JCM 4815</strain>
    </source>
</reference>
<evidence type="ECO:0000313" key="2">
    <source>
        <dbReference type="Proteomes" id="UP000622166"/>
    </source>
</evidence>
<proteinExistence type="predicted"/>
<dbReference type="EMBL" id="BMVW01000033">
    <property type="protein sequence ID" value="GGZ44373.1"/>
    <property type="molecule type" value="Genomic_DNA"/>
</dbReference>
<sequence length="325" mass="36968">MPPMQPFASDFDRETIQQAEQWNWLAVEIAEIRRCAEAGDQAHDRLALILLDHLVEVVISREVNAQLAFRIADSVIAEMREFSDSGGQLPEELNQLVDTHIGPDRRKAMDNHLDEKTKFLRQRGVLTDQERTVLNRLHQYRNAAYHRDTLEPDLIADLVLAYRVLADDLLARHKPIAWTMASSDPAPVVTPHQLRGRLVEGVDVDLKAMARRFRDHAVKRVAAVVAAVAVAQQLLGINDSWEADPSLPDDEIARMLTGLADVSRQLPSWTRQAEGLRSKTSSLTGLLDPFINLDRSLSRIEPSVRRLEMILDWWEQHRIDELRGK</sequence>
<reference evidence="1" key="1">
    <citation type="journal article" date="2014" name="Int. J. Syst. Evol. Microbiol.">
        <title>Complete genome sequence of Corynebacterium casei LMG S-19264T (=DSM 44701T), isolated from a smear-ripened cheese.</title>
        <authorList>
            <consortium name="US DOE Joint Genome Institute (JGI-PGF)"/>
            <person name="Walter F."/>
            <person name="Albersmeier A."/>
            <person name="Kalinowski J."/>
            <person name="Ruckert C."/>
        </authorList>
    </citation>
    <scope>NUCLEOTIDE SEQUENCE</scope>
    <source>
        <strain evidence="1">JCM 4815</strain>
    </source>
</reference>
<gene>
    <name evidence="1" type="ORF">GCM10010365_76010</name>
</gene>
<keyword evidence="2" id="KW-1185">Reference proteome</keyword>
<protein>
    <submittedName>
        <fullName evidence="1">Uncharacterized protein</fullName>
    </submittedName>
</protein>
<organism evidence="1 2">
    <name type="scientific">Streptomyces poonensis</name>
    <dbReference type="NCBI Taxonomy" id="68255"/>
    <lineage>
        <taxon>Bacteria</taxon>
        <taxon>Bacillati</taxon>
        <taxon>Actinomycetota</taxon>
        <taxon>Actinomycetes</taxon>
        <taxon>Kitasatosporales</taxon>
        <taxon>Streptomycetaceae</taxon>
        <taxon>Streptomyces</taxon>
    </lineage>
</organism>
<accession>A0A918QHB4</accession>
<evidence type="ECO:0000313" key="1">
    <source>
        <dbReference type="EMBL" id="GGZ44373.1"/>
    </source>
</evidence>
<comment type="caution">
    <text evidence="1">The sequence shown here is derived from an EMBL/GenBank/DDBJ whole genome shotgun (WGS) entry which is preliminary data.</text>
</comment>
<name>A0A918QHB4_9ACTN</name>
<dbReference type="AlphaFoldDB" id="A0A918QHB4"/>